<evidence type="ECO:0008006" key="3">
    <source>
        <dbReference type="Google" id="ProtNLM"/>
    </source>
</evidence>
<sequence>MRVFKYRSNYGRDLITLTCNQLFASKYEDLNDPFESMQFMDPINDESFIENLPYLTNKAELKAAYAEVVRLLKTQGVYSLSKDVDNEILWALYSDSHRGFAIEYETDILLKDFNFDPNIPCAFMFDIEYTNTSRVPKIIQQALNGKLNIQSIIGNKSTAWEKENELRITFEDWGLLTYNHTAVKSIIFGAKARKEDIKNTMNLLKGRGLKYKQIEISSKKYQLKVKPIEDLYPNSPQYYQNKAFFDKGLLLKHNLKEYYKYKKQIERIALKIVELPNILEIQEIVLTGDSSEPMLQISCKNDLRKLTTRNFRFKYIKRKGFIEIA</sequence>
<evidence type="ECO:0000313" key="1">
    <source>
        <dbReference type="EMBL" id="AIL46552.1"/>
    </source>
</evidence>
<reference evidence="1" key="2">
    <citation type="journal article" date="2015" name="Genome Biol. Evol.">
        <title>Complete Genome Sequence and Transcriptomic Analysis of the Novel Pathogen Elizabethkingia anophelis in Response to Oxidative Stress.</title>
        <authorList>
            <person name="Li Y."/>
            <person name="Liu Y."/>
            <person name="Chew S.C."/>
            <person name="Tay M."/>
            <person name="Salido M.M."/>
            <person name="Teo J."/>
            <person name="Lauro F.M."/>
            <person name="Givskov M."/>
            <person name="Yang L."/>
        </authorList>
    </citation>
    <scope>NUCLEOTIDE SEQUENCE</scope>
    <source>
        <strain evidence="1">NUHP1</strain>
    </source>
</reference>
<name>A0A077EGH0_9FLAO</name>
<evidence type="ECO:0000313" key="2">
    <source>
        <dbReference type="Proteomes" id="UP000028933"/>
    </source>
</evidence>
<dbReference type="Proteomes" id="UP000028933">
    <property type="component" value="Chromosome"/>
</dbReference>
<proteinExistence type="predicted"/>
<dbReference type="Pfam" id="PF11185">
    <property type="entry name" value="DUF2971"/>
    <property type="match status" value="1"/>
</dbReference>
<dbReference type="STRING" id="1338011.BD94_2777"/>
<gene>
    <name evidence="1" type="ORF">BD94_2777</name>
</gene>
<protein>
    <recommendedName>
        <fullName evidence="3">DUF2971 domain-containing protein</fullName>
    </recommendedName>
</protein>
<dbReference type="EMBL" id="CP007547">
    <property type="protein sequence ID" value="AIL46552.1"/>
    <property type="molecule type" value="Genomic_DNA"/>
</dbReference>
<dbReference type="InterPro" id="IPR021352">
    <property type="entry name" value="DUF2971"/>
</dbReference>
<dbReference type="AlphaFoldDB" id="A0A077EGH0"/>
<accession>A0A077EGH0</accession>
<dbReference type="KEGG" id="eao:BD94_2777"/>
<dbReference type="RefSeq" id="WP_021347927.1">
    <property type="nucleotide sequence ID" value="NZ_CP007547.1"/>
</dbReference>
<dbReference type="eggNOG" id="COG0457">
    <property type="taxonomic scope" value="Bacteria"/>
</dbReference>
<reference evidence="1" key="1">
    <citation type="journal article" date="2013" name="Lancet">
        <title>First case of E anophelis outbreak in an intensive-care unit.</title>
        <authorList>
            <person name="Teo J."/>
            <person name="Tan S.Y."/>
            <person name="Tay M."/>
            <person name="Ding Y."/>
            <person name="Kjelleberg S."/>
            <person name="Givskov M."/>
            <person name="Lin R.T."/>
            <person name="Yang L."/>
        </authorList>
    </citation>
    <scope>NUCLEOTIDE SEQUENCE [LARGE SCALE GENOMIC DNA]</scope>
    <source>
        <strain evidence="1">NUHP1</strain>
    </source>
</reference>
<dbReference type="HOGENOM" id="CLU_050666_2_0_10"/>
<organism evidence="1 2">
    <name type="scientific">Elizabethkingia anophelis NUHP1</name>
    <dbReference type="NCBI Taxonomy" id="1338011"/>
    <lineage>
        <taxon>Bacteria</taxon>
        <taxon>Pseudomonadati</taxon>
        <taxon>Bacteroidota</taxon>
        <taxon>Flavobacteriia</taxon>
        <taxon>Flavobacteriales</taxon>
        <taxon>Weeksellaceae</taxon>
        <taxon>Elizabethkingia</taxon>
    </lineage>
</organism>